<dbReference type="GO" id="GO:0016020">
    <property type="term" value="C:membrane"/>
    <property type="evidence" value="ECO:0000318"/>
    <property type="project" value="GO_Central"/>
</dbReference>
<keyword evidence="3" id="KW-1185">Reference proteome</keyword>
<dbReference type="InParanoid" id="Q5B6D2"/>
<dbReference type="OMA" id="HVLGHWD"/>
<keyword evidence="1" id="KW-0472">Membrane</keyword>
<dbReference type="InterPro" id="IPR022185">
    <property type="entry name" value="DUF3712"/>
</dbReference>
<evidence type="ECO:0000256" key="1">
    <source>
        <dbReference type="SAM" id="Phobius"/>
    </source>
</evidence>
<feature type="transmembrane region" description="Helical" evidence="1">
    <location>
        <begin position="62"/>
        <end position="89"/>
    </location>
</feature>
<dbReference type="OrthoDB" id="10039566at2759"/>
<keyword evidence="1" id="KW-0812">Transmembrane</keyword>
<reference evidence="3" key="1">
    <citation type="journal article" date="2005" name="Nature">
        <title>Sequencing of Aspergillus nidulans and comparative analysis with A. fumigatus and A. oryzae.</title>
        <authorList>
            <person name="Galagan J.E."/>
            <person name="Calvo S.E."/>
            <person name="Cuomo C."/>
            <person name="Ma L.J."/>
            <person name="Wortman J.R."/>
            <person name="Batzoglou S."/>
            <person name="Lee S.I."/>
            <person name="Basturkmen M."/>
            <person name="Spevak C.C."/>
            <person name="Clutterbuck J."/>
            <person name="Kapitonov V."/>
            <person name="Jurka J."/>
            <person name="Scazzocchio C."/>
            <person name="Farman M."/>
            <person name="Butler J."/>
            <person name="Purcell S."/>
            <person name="Harris S."/>
            <person name="Braus G.H."/>
            <person name="Draht O."/>
            <person name="Busch S."/>
            <person name="D'Enfert C."/>
            <person name="Bouchier C."/>
            <person name="Goldman G.H."/>
            <person name="Bell-Pedersen D."/>
            <person name="Griffiths-Jones S."/>
            <person name="Doonan J.H."/>
            <person name="Yu J."/>
            <person name="Vienken K."/>
            <person name="Pain A."/>
            <person name="Freitag M."/>
            <person name="Selker E.U."/>
            <person name="Archer D.B."/>
            <person name="Penalva M.A."/>
            <person name="Oakley B.R."/>
            <person name="Momany M."/>
            <person name="Tanaka T."/>
            <person name="Kumagai T."/>
            <person name="Asai K."/>
            <person name="Machida M."/>
            <person name="Nierman W.C."/>
            <person name="Denning D.W."/>
            <person name="Caddick M."/>
            <person name="Hynes M."/>
            <person name="Paoletti M."/>
            <person name="Fischer R."/>
            <person name="Miller B."/>
            <person name="Dyer P."/>
            <person name="Sachs M.S."/>
            <person name="Osmani S.A."/>
            <person name="Birren B.W."/>
        </authorList>
    </citation>
    <scope>NUCLEOTIDE SEQUENCE [LARGE SCALE GENOMIC DNA]</scope>
    <source>
        <strain evidence="3">FGSC A4 / ATCC 38163 / CBS 112.46 / NRRL 194 / M139</strain>
    </source>
</reference>
<dbReference type="Pfam" id="PF12505">
    <property type="entry name" value="DUF3712"/>
    <property type="match status" value="1"/>
</dbReference>
<dbReference type="Proteomes" id="UP000000560">
    <property type="component" value="Chromosome II"/>
</dbReference>
<dbReference type="GeneID" id="2873315"/>
<accession>Q5B6D2</accession>
<dbReference type="eggNOG" id="ENOG502SJ3Q">
    <property type="taxonomic scope" value="Eukaryota"/>
</dbReference>
<dbReference type="InterPro" id="IPR046368">
    <property type="entry name" value="Tag1"/>
</dbReference>
<proteinExistence type="predicted"/>
<dbReference type="GO" id="GO:0000329">
    <property type="term" value="C:fungal-type vacuole membrane"/>
    <property type="evidence" value="ECO:0007669"/>
    <property type="project" value="InterPro"/>
</dbReference>
<evidence type="ECO:0000313" key="3">
    <source>
        <dbReference type="Proteomes" id="UP000000560"/>
    </source>
</evidence>
<dbReference type="KEGG" id="ani:ANIA_03898"/>
<dbReference type="AlphaFoldDB" id="Q5B6D2"/>
<protein>
    <submittedName>
        <fullName evidence="2">Uncharacterized protein</fullName>
    </submittedName>
</protein>
<gene>
    <name evidence="2" type="ORF">ANIA_03898</name>
</gene>
<name>Q5B6D2_EMENI</name>
<dbReference type="HOGENOM" id="CLU_035244_2_0_1"/>
<accession>C8V6B0</accession>
<dbReference type="RefSeq" id="XP_661502.1">
    <property type="nucleotide sequence ID" value="XM_656410.1"/>
</dbReference>
<evidence type="ECO:0000313" key="2">
    <source>
        <dbReference type="EMBL" id="CBF75144.1"/>
    </source>
</evidence>
<keyword evidence="1" id="KW-1133">Transmembrane helix</keyword>
<dbReference type="VEuPathDB" id="FungiDB:AN3898"/>
<dbReference type="PANTHER" id="PTHR35895:SF2">
    <property type="match status" value="1"/>
</dbReference>
<dbReference type="STRING" id="227321.Q5B6D2"/>
<dbReference type="PANTHER" id="PTHR35895">
    <property type="entry name" value="CHROMOSOME 16, WHOLE GENOME SHOTGUN SEQUENCE"/>
    <property type="match status" value="1"/>
</dbReference>
<dbReference type="EMBL" id="BN001302">
    <property type="protein sequence ID" value="CBF75144.1"/>
    <property type="molecule type" value="Genomic_DNA"/>
</dbReference>
<sequence>MSSVSSPEKPAKVAPKNTLGSFRGPLAGSDVDIECIEKIPGEVSLVEPKVKQKRAQRVKRHFARFFCCYIFWSVIFLAIFLPIFFLLIIPAISQNVLDRGTLLLVNATILEPRPDSVLLTLEAALDLPIALPVRIEPFDLHVYNQDIEGNNTIFTTHLDGTIIHGNTTLGVKGVRTPLNVPLWTDYVHKVVFEPHAPLPVKGETNAYLGKLKNHVKLDKNIHQNTLNKFPGFSIDDPKLVLDQPDHNLVANATLPNLSVMTLQIGTTMLDLKAGNYTLGNATIDNLILYPGNHSVPVKGTLDLDYLMANLHGILETQGDALSRGVLRLDAVGRSATYDGQLVPYYTEALKQLTLSADVSLGGLVMNTMQGVLSPNGTNIFHNLTNPDGPTNIHDIMNSIDDPDGSLGLNKTTTNS</sequence>
<organism evidence="2 3">
    <name type="scientific">Emericella nidulans (strain FGSC A4 / ATCC 38163 / CBS 112.46 / NRRL 194 / M139)</name>
    <name type="common">Aspergillus nidulans</name>
    <dbReference type="NCBI Taxonomy" id="227321"/>
    <lineage>
        <taxon>Eukaryota</taxon>
        <taxon>Fungi</taxon>
        <taxon>Dikarya</taxon>
        <taxon>Ascomycota</taxon>
        <taxon>Pezizomycotina</taxon>
        <taxon>Eurotiomycetes</taxon>
        <taxon>Eurotiomycetidae</taxon>
        <taxon>Eurotiales</taxon>
        <taxon>Aspergillaceae</taxon>
        <taxon>Aspergillus</taxon>
        <taxon>Aspergillus subgen. Nidulantes</taxon>
    </lineage>
</organism>
<reference evidence="3" key="2">
    <citation type="journal article" date="2009" name="Fungal Genet. Biol.">
        <title>The 2008 update of the Aspergillus nidulans genome annotation: a community effort.</title>
        <authorList>
            <person name="Wortman J.R."/>
            <person name="Gilsenan J.M."/>
            <person name="Joardar V."/>
            <person name="Deegan J."/>
            <person name="Clutterbuck J."/>
            <person name="Andersen M.R."/>
            <person name="Archer D."/>
            <person name="Bencina M."/>
            <person name="Braus G."/>
            <person name="Coutinho P."/>
            <person name="von Dohren H."/>
            <person name="Doonan J."/>
            <person name="Driessen A.J."/>
            <person name="Durek P."/>
            <person name="Espeso E."/>
            <person name="Fekete E."/>
            <person name="Flipphi M."/>
            <person name="Estrada C.G."/>
            <person name="Geysens S."/>
            <person name="Goldman G."/>
            <person name="de Groot P.W."/>
            <person name="Hansen K."/>
            <person name="Harris S.D."/>
            <person name="Heinekamp T."/>
            <person name="Helmstaedt K."/>
            <person name="Henrissat B."/>
            <person name="Hofmann G."/>
            <person name="Homan T."/>
            <person name="Horio T."/>
            <person name="Horiuchi H."/>
            <person name="James S."/>
            <person name="Jones M."/>
            <person name="Karaffa L."/>
            <person name="Karanyi Z."/>
            <person name="Kato M."/>
            <person name="Keller N."/>
            <person name="Kelly D.E."/>
            <person name="Kiel J.A."/>
            <person name="Kim J.M."/>
            <person name="van der Klei I.J."/>
            <person name="Klis F.M."/>
            <person name="Kovalchuk A."/>
            <person name="Krasevec N."/>
            <person name="Kubicek C.P."/>
            <person name="Liu B."/>
            <person name="Maccabe A."/>
            <person name="Meyer V."/>
            <person name="Mirabito P."/>
            <person name="Miskei M."/>
            <person name="Mos M."/>
            <person name="Mullins J."/>
            <person name="Nelson D.R."/>
            <person name="Nielsen J."/>
            <person name="Oakley B.R."/>
            <person name="Osmani S.A."/>
            <person name="Pakula T."/>
            <person name="Paszewski A."/>
            <person name="Paulsen I."/>
            <person name="Pilsyk S."/>
            <person name="Pocsi I."/>
            <person name="Punt P.J."/>
            <person name="Ram A.F."/>
            <person name="Ren Q."/>
            <person name="Robellet X."/>
            <person name="Robson G."/>
            <person name="Seiboth B."/>
            <person name="van Solingen P."/>
            <person name="Specht T."/>
            <person name="Sun J."/>
            <person name="Taheri-Talesh N."/>
            <person name="Takeshita N."/>
            <person name="Ussery D."/>
            <person name="vanKuyk P.A."/>
            <person name="Visser H."/>
            <person name="van de Vondervoort P.J."/>
            <person name="de Vries R.P."/>
            <person name="Walton J."/>
            <person name="Xiang X."/>
            <person name="Xiong Y."/>
            <person name="Zeng A.P."/>
            <person name="Brandt B.W."/>
            <person name="Cornell M.J."/>
            <person name="van den Hondel C.A."/>
            <person name="Visser J."/>
            <person name="Oliver S.G."/>
            <person name="Turner G."/>
        </authorList>
    </citation>
    <scope>GENOME REANNOTATION</scope>
    <source>
        <strain evidence="3">FGSC A4 / ATCC 38163 / CBS 112.46 / NRRL 194 / M139</strain>
    </source>
</reference>